<evidence type="ECO:0000256" key="7">
    <source>
        <dbReference type="RuleBase" id="RU363032"/>
    </source>
</evidence>
<dbReference type="Gene3D" id="1.10.3720.10">
    <property type="entry name" value="MetI-like"/>
    <property type="match status" value="1"/>
</dbReference>
<comment type="subcellular location">
    <subcellularLocation>
        <location evidence="1 7">Cell membrane</location>
        <topology evidence="1 7">Multi-pass membrane protein</topology>
    </subcellularLocation>
</comment>
<dbReference type="PROSITE" id="PS50928">
    <property type="entry name" value="ABC_TM1"/>
    <property type="match status" value="1"/>
</dbReference>
<keyword evidence="5 7" id="KW-1133">Transmembrane helix</keyword>
<protein>
    <submittedName>
        <fullName evidence="9">L-arabinose transport system permease protein AraQ</fullName>
    </submittedName>
</protein>
<keyword evidence="2 7" id="KW-0813">Transport</keyword>
<feature type="transmembrane region" description="Helical" evidence="7">
    <location>
        <begin position="164"/>
        <end position="184"/>
    </location>
</feature>
<evidence type="ECO:0000259" key="8">
    <source>
        <dbReference type="PROSITE" id="PS50928"/>
    </source>
</evidence>
<feature type="transmembrane region" description="Helical" evidence="7">
    <location>
        <begin position="261"/>
        <end position="281"/>
    </location>
</feature>
<evidence type="ECO:0000256" key="1">
    <source>
        <dbReference type="ARBA" id="ARBA00004651"/>
    </source>
</evidence>
<evidence type="ECO:0000313" key="9">
    <source>
        <dbReference type="EMBL" id="CAH1058887.1"/>
    </source>
</evidence>
<comment type="caution">
    <text evidence="9">The sequence shown here is derived from an EMBL/GenBank/DDBJ whole genome shotgun (WGS) entry which is preliminary data.</text>
</comment>
<evidence type="ECO:0000256" key="4">
    <source>
        <dbReference type="ARBA" id="ARBA00022692"/>
    </source>
</evidence>
<keyword evidence="4 7" id="KW-0812">Transmembrane</keyword>
<name>A0ABN8FMQ8_9BACL</name>
<dbReference type="InterPro" id="IPR000515">
    <property type="entry name" value="MetI-like"/>
</dbReference>
<dbReference type="InterPro" id="IPR035906">
    <property type="entry name" value="MetI-like_sf"/>
</dbReference>
<sequence>MNRVVPVVKVLRKGALTFVMAVIAVLLLFPIVITFTNSLMTEKEIEINYGPIGQMNEVIEGREDPFVNLKLLPDQVSLDQYTKVLLDNPKYLTMFWNSVFMVVPIIAGQTLVAALAAYAFSKLKFRGRDPLFLIYVLTMLMPFQVTLVPNYIMADKLGLLDSSYAIILPGIFAAFGVFMLRQFMLDIPYAYIEASKMDGAGHLLIFYKIIVPMIKPGLAALVILLFVDYWNMVEQPLIFLDDPFKQPLSVYLSRINEGERGIAFAASILYMAPMVMLFLYAESYFIEGVQLSGIKG</sequence>
<proteinExistence type="inferred from homology"/>
<accession>A0ABN8FMQ8</accession>
<keyword evidence="6 7" id="KW-0472">Membrane</keyword>
<feature type="domain" description="ABC transmembrane type-1" evidence="8">
    <location>
        <begin position="95"/>
        <end position="281"/>
    </location>
</feature>
<reference evidence="9" key="1">
    <citation type="submission" date="2021-12" db="EMBL/GenBank/DDBJ databases">
        <authorList>
            <person name="Criscuolo A."/>
        </authorList>
    </citation>
    <scope>NUCLEOTIDE SEQUENCE</scope>
    <source>
        <strain evidence="9">CIP111894</strain>
    </source>
</reference>
<evidence type="ECO:0000256" key="6">
    <source>
        <dbReference type="ARBA" id="ARBA00023136"/>
    </source>
</evidence>
<dbReference type="PANTHER" id="PTHR43744">
    <property type="entry name" value="ABC TRANSPORTER PERMEASE PROTEIN MG189-RELATED-RELATED"/>
    <property type="match status" value="1"/>
</dbReference>
<feature type="transmembrane region" description="Helical" evidence="7">
    <location>
        <begin position="95"/>
        <end position="120"/>
    </location>
</feature>
<evidence type="ECO:0000313" key="10">
    <source>
        <dbReference type="Proteomes" id="UP000838749"/>
    </source>
</evidence>
<dbReference type="CDD" id="cd06261">
    <property type="entry name" value="TM_PBP2"/>
    <property type="match status" value="1"/>
</dbReference>
<feature type="transmembrane region" description="Helical" evidence="7">
    <location>
        <begin position="205"/>
        <end position="227"/>
    </location>
</feature>
<evidence type="ECO:0000256" key="2">
    <source>
        <dbReference type="ARBA" id="ARBA00022448"/>
    </source>
</evidence>
<dbReference type="SUPFAM" id="SSF161098">
    <property type="entry name" value="MetI-like"/>
    <property type="match status" value="1"/>
</dbReference>
<organism evidence="9 10">
    <name type="scientific">Paenibacillus pseudetheri</name>
    <dbReference type="NCBI Taxonomy" id="2897682"/>
    <lineage>
        <taxon>Bacteria</taxon>
        <taxon>Bacillati</taxon>
        <taxon>Bacillota</taxon>
        <taxon>Bacilli</taxon>
        <taxon>Bacillales</taxon>
        <taxon>Paenibacillaceae</taxon>
        <taxon>Paenibacillus</taxon>
    </lineage>
</organism>
<gene>
    <name evidence="9" type="primary">araQ_31</name>
    <name evidence="9" type="ORF">PAECIP111894_05073</name>
</gene>
<dbReference type="Pfam" id="PF00528">
    <property type="entry name" value="BPD_transp_1"/>
    <property type="match status" value="1"/>
</dbReference>
<comment type="similarity">
    <text evidence="7">Belongs to the binding-protein-dependent transport system permease family.</text>
</comment>
<keyword evidence="3" id="KW-1003">Cell membrane</keyword>
<evidence type="ECO:0000256" key="3">
    <source>
        <dbReference type="ARBA" id="ARBA00022475"/>
    </source>
</evidence>
<dbReference type="Proteomes" id="UP000838749">
    <property type="component" value="Unassembled WGS sequence"/>
</dbReference>
<feature type="transmembrane region" description="Helical" evidence="7">
    <location>
        <begin position="132"/>
        <end position="152"/>
    </location>
</feature>
<dbReference type="EMBL" id="CAKMAB010000041">
    <property type="protein sequence ID" value="CAH1058887.1"/>
    <property type="molecule type" value="Genomic_DNA"/>
</dbReference>
<evidence type="ECO:0000256" key="5">
    <source>
        <dbReference type="ARBA" id="ARBA00022989"/>
    </source>
</evidence>
<keyword evidence="10" id="KW-1185">Reference proteome</keyword>
<dbReference type="PANTHER" id="PTHR43744:SF12">
    <property type="entry name" value="ABC TRANSPORTER PERMEASE PROTEIN MG189-RELATED"/>
    <property type="match status" value="1"/>
</dbReference>
<feature type="transmembrane region" description="Helical" evidence="7">
    <location>
        <begin position="15"/>
        <end position="35"/>
    </location>
</feature>